<dbReference type="WBParaSite" id="TREG1_53120.2">
    <property type="protein sequence ID" value="TREG1_53120.2"/>
    <property type="gene ID" value="TREG1_53120"/>
</dbReference>
<keyword evidence="2" id="KW-1185">Reference proteome</keyword>
<evidence type="ECO:0000256" key="1">
    <source>
        <dbReference type="SAM" id="MobiDB-lite"/>
    </source>
</evidence>
<feature type="region of interest" description="Disordered" evidence="1">
    <location>
        <begin position="285"/>
        <end position="310"/>
    </location>
</feature>
<evidence type="ECO:0000313" key="3">
    <source>
        <dbReference type="WBParaSite" id="TREG1_53120.2"/>
    </source>
</evidence>
<reference evidence="3" key="2">
    <citation type="submission" date="2023-11" db="UniProtKB">
        <authorList>
            <consortium name="WormBaseParasite"/>
        </authorList>
    </citation>
    <scope>IDENTIFICATION</scope>
</reference>
<protein>
    <submittedName>
        <fullName evidence="3">Uncharacterized protein</fullName>
    </submittedName>
</protein>
<proteinExistence type="predicted"/>
<accession>A0AA85JRU1</accession>
<sequence length="407" mass="45851">MCMSVPAVRKYYRPEPRKIYLHSTKCESPLGRQTRSSYLRSRLRNDRMAWEQTTNLKQYSSNVFDCHMFSEPVHKSLTESLIKQLSINPADLHSYLVGSQLAVKIKREISNSSHYKKRNTPDLSNNDVSNSTKYKTKSKPQSTKASNISSYTGIVNSLSTNNYLIIKSANALRQSCSVSTRLNLNSIDPQDLESARIEDRVSVCLQIQGSPRKVVTPRNKSRGSLSENDILNIVSPTFSSRYKHSSARKSYENIIPVSRTSSIPSIPAGRIKGILKDELCIYGSQTGNTPRMSDDHDHSGTSGTQNQIISEDTKYSQSEILQKIPFRPKSASDAHKTVSLTEDMKGLLSVQPVHVQLKHFVSHEKKPSRVQSAREYTRRSIHNKYDSSTNLENAVHQSTDDNEGQTK</sequence>
<feature type="compositionally biased region" description="Polar residues" evidence="1">
    <location>
        <begin position="386"/>
        <end position="397"/>
    </location>
</feature>
<dbReference type="AlphaFoldDB" id="A0AA85JRU1"/>
<evidence type="ECO:0000313" key="2">
    <source>
        <dbReference type="Proteomes" id="UP000050795"/>
    </source>
</evidence>
<reference evidence="2" key="1">
    <citation type="submission" date="2022-06" db="EMBL/GenBank/DDBJ databases">
        <authorList>
            <person name="Berger JAMES D."/>
            <person name="Berger JAMES D."/>
        </authorList>
    </citation>
    <scope>NUCLEOTIDE SEQUENCE [LARGE SCALE GENOMIC DNA]</scope>
</reference>
<feature type="compositionally biased region" description="Polar residues" evidence="1">
    <location>
        <begin position="121"/>
        <end position="146"/>
    </location>
</feature>
<feature type="region of interest" description="Disordered" evidence="1">
    <location>
        <begin position="362"/>
        <end position="407"/>
    </location>
</feature>
<feature type="region of interest" description="Disordered" evidence="1">
    <location>
        <begin position="112"/>
        <end position="146"/>
    </location>
</feature>
<dbReference type="Proteomes" id="UP000050795">
    <property type="component" value="Unassembled WGS sequence"/>
</dbReference>
<feature type="compositionally biased region" description="Polar residues" evidence="1">
    <location>
        <begin position="300"/>
        <end position="310"/>
    </location>
</feature>
<name>A0AA85JRU1_TRIRE</name>
<organism evidence="2 3">
    <name type="scientific">Trichobilharzia regenti</name>
    <name type="common">Nasal bird schistosome</name>
    <dbReference type="NCBI Taxonomy" id="157069"/>
    <lineage>
        <taxon>Eukaryota</taxon>
        <taxon>Metazoa</taxon>
        <taxon>Spiralia</taxon>
        <taxon>Lophotrochozoa</taxon>
        <taxon>Platyhelminthes</taxon>
        <taxon>Trematoda</taxon>
        <taxon>Digenea</taxon>
        <taxon>Strigeidida</taxon>
        <taxon>Schistosomatoidea</taxon>
        <taxon>Schistosomatidae</taxon>
        <taxon>Trichobilharzia</taxon>
    </lineage>
</organism>